<dbReference type="Gene3D" id="1.20.1280.50">
    <property type="match status" value="1"/>
</dbReference>
<feature type="repeat" description="WD" evidence="3">
    <location>
        <begin position="525"/>
        <end position="558"/>
    </location>
</feature>
<dbReference type="Pfam" id="PF00400">
    <property type="entry name" value="WD40"/>
    <property type="match status" value="5"/>
</dbReference>
<feature type="compositionally biased region" description="Acidic residues" evidence="4">
    <location>
        <begin position="204"/>
        <end position="217"/>
    </location>
</feature>
<accession>A0A0D0DTX7</accession>
<dbReference type="SUPFAM" id="SSF50978">
    <property type="entry name" value="WD40 repeat-like"/>
    <property type="match status" value="1"/>
</dbReference>
<reference evidence="6 7" key="1">
    <citation type="submission" date="2014-04" db="EMBL/GenBank/DDBJ databases">
        <authorList>
            <consortium name="DOE Joint Genome Institute"/>
            <person name="Kuo A."/>
            <person name="Kohler A."/>
            <person name="Jargeat P."/>
            <person name="Nagy L.G."/>
            <person name="Floudas D."/>
            <person name="Copeland A."/>
            <person name="Barry K.W."/>
            <person name="Cichocki N."/>
            <person name="Veneault-Fourrey C."/>
            <person name="LaButti K."/>
            <person name="Lindquist E.A."/>
            <person name="Lipzen A."/>
            <person name="Lundell T."/>
            <person name="Morin E."/>
            <person name="Murat C."/>
            <person name="Sun H."/>
            <person name="Tunlid A."/>
            <person name="Henrissat B."/>
            <person name="Grigoriev I.V."/>
            <person name="Hibbett D.S."/>
            <person name="Martin F."/>
            <person name="Nordberg H.P."/>
            <person name="Cantor M.N."/>
            <person name="Hua S.X."/>
        </authorList>
    </citation>
    <scope>NUCLEOTIDE SEQUENCE [LARGE SCALE GENOMIC DNA]</scope>
    <source>
        <strain evidence="6 7">Ve08.2h10</strain>
    </source>
</reference>
<dbReference type="SMART" id="SM00256">
    <property type="entry name" value="FBOX"/>
    <property type="match status" value="1"/>
</dbReference>
<dbReference type="PROSITE" id="PS50181">
    <property type="entry name" value="FBOX"/>
    <property type="match status" value="1"/>
</dbReference>
<evidence type="ECO:0000313" key="7">
    <source>
        <dbReference type="Proteomes" id="UP000054538"/>
    </source>
</evidence>
<dbReference type="InterPro" id="IPR019775">
    <property type="entry name" value="WD40_repeat_CS"/>
</dbReference>
<dbReference type="HOGENOM" id="CLU_000288_103_6_1"/>
<evidence type="ECO:0000256" key="3">
    <source>
        <dbReference type="PROSITE-ProRule" id="PRU00221"/>
    </source>
</evidence>
<evidence type="ECO:0000313" key="6">
    <source>
        <dbReference type="EMBL" id="KIK97513.1"/>
    </source>
</evidence>
<dbReference type="InterPro" id="IPR036047">
    <property type="entry name" value="F-box-like_dom_sf"/>
</dbReference>
<dbReference type="CDD" id="cd00200">
    <property type="entry name" value="WD40"/>
    <property type="match status" value="1"/>
</dbReference>
<dbReference type="AlphaFoldDB" id="A0A0D0DTX7"/>
<feature type="repeat" description="WD" evidence="3">
    <location>
        <begin position="356"/>
        <end position="378"/>
    </location>
</feature>
<organism evidence="6 7">
    <name type="scientific">Paxillus rubicundulus Ve08.2h10</name>
    <dbReference type="NCBI Taxonomy" id="930991"/>
    <lineage>
        <taxon>Eukaryota</taxon>
        <taxon>Fungi</taxon>
        <taxon>Dikarya</taxon>
        <taxon>Basidiomycota</taxon>
        <taxon>Agaricomycotina</taxon>
        <taxon>Agaricomycetes</taxon>
        <taxon>Agaricomycetidae</taxon>
        <taxon>Boletales</taxon>
        <taxon>Paxilineae</taxon>
        <taxon>Paxillaceae</taxon>
        <taxon>Paxillus</taxon>
    </lineage>
</organism>
<dbReference type="PROSITE" id="PS50294">
    <property type="entry name" value="WD_REPEATS_REGION"/>
    <property type="match status" value="1"/>
</dbReference>
<dbReference type="STRING" id="930991.A0A0D0DTX7"/>
<feature type="repeat" description="WD" evidence="3">
    <location>
        <begin position="405"/>
        <end position="446"/>
    </location>
</feature>
<feature type="repeat" description="WD" evidence="3">
    <location>
        <begin position="645"/>
        <end position="684"/>
    </location>
</feature>
<dbReference type="InterPro" id="IPR015943">
    <property type="entry name" value="WD40/YVTN_repeat-like_dom_sf"/>
</dbReference>
<protein>
    <recommendedName>
        <fullName evidence="5">F-box domain-containing protein</fullName>
    </recommendedName>
</protein>
<keyword evidence="2" id="KW-0677">Repeat</keyword>
<keyword evidence="7" id="KW-1185">Reference proteome</keyword>
<proteinExistence type="predicted"/>
<evidence type="ECO:0000256" key="4">
    <source>
        <dbReference type="SAM" id="MobiDB-lite"/>
    </source>
</evidence>
<feature type="region of interest" description="Disordered" evidence="4">
    <location>
        <begin position="185"/>
        <end position="217"/>
    </location>
</feature>
<feature type="compositionally biased region" description="Polar residues" evidence="4">
    <location>
        <begin position="185"/>
        <end position="199"/>
    </location>
</feature>
<evidence type="ECO:0000259" key="5">
    <source>
        <dbReference type="PROSITE" id="PS50181"/>
    </source>
</evidence>
<evidence type="ECO:0000256" key="1">
    <source>
        <dbReference type="ARBA" id="ARBA00022574"/>
    </source>
</evidence>
<dbReference type="Proteomes" id="UP000054538">
    <property type="component" value="Unassembled WGS sequence"/>
</dbReference>
<dbReference type="Gene3D" id="2.130.10.10">
    <property type="entry name" value="YVTN repeat-like/Quinoprotein amine dehydrogenase"/>
    <property type="match status" value="2"/>
</dbReference>
<dbReference type="Pfam" id="PF12937">
    <property type="entry name" value="F-box-like"/>
    <property type="match status" value="1"/>
</dbReference>
<feature type="repeat" description="WD" evidence="3">
    <location>
        <begin position="686"/>
        <end position="718"/>
    </location>
</feature>
<dbReference type="SUPFAM" id="SSF81383">
    <property type="entry name" value="F-box domain"/>
    <property type="match status" value="1"/>
</dbReference>
<dbReference type="InterPro" id="IPR001680">
    <property type="entry name" value="WD40_rpt"/>
</dbReference>
<dbReference type="EMBL" id="KN824932">
    <property type="protein sequence ID" value="KIK97513.1"/>
    <property type="molecule type" value="Genomic_DNA"/>
</dbReference>
<dbReference type="InterPro" id="IPR001810">
    <property type="entry name" value="F-box_dom"/>
</dbReference>
<dbReference type="PANTHER" id="PTHR22847:SF745">
    <property type="entry name" value="F-BOX_WD REPEAT-CONTAINING PROTEIN 7"/>
    <property type="match status" value="1"/>
</dbReference>
<dbReference type="OrthoDB" id="19711at2759"/>
<feature type="domain" description="F-box" evidence="5">
    <location>
        <begin position="122"/>
        <end position="168"/>
    </location>
</feature>
<feature type="repeat" description="WD" evidence="3">
    <location>
        <begin position="484"/>
        <end position="523"/>
    </location>
</feature>
<dbReference type="InterPro" id="IPR020472">
    <property type="entry name" value="WD40_PAC1"/>
</dbReference>
<dbReference type="PANTHER" id="PTHR22847">
    <property type="entry name" value="WD40 REPEAT PROTEIN"/>
    <property type="match status" value="1"/>
</dbReference>
<evidence type="ECO:0000256" key="2">
    <source>
        <dbReference type="ARBA" id="ARBA00022737"/>
    </source>
</evidence>
<keyword evidence="1 3" id="KW-0853">WD repeat</keyword>
<feature type="compositionally biased region" description="Polar residues" evidence="4">
    <location>
        <begin position="577"/>
        <end position="587"/>
    </location>
</feature>
<dbReference type="PROSITE" id="PS50082">
    <property type="entry name" value="WD_REPEATS_2"/>
    <property type="match status" value="6"/>
</dbReference>
<dbReference type="InterPro" id="IPR036322">
    <property type="entry name" value="WD40_repeat_dom_sf"/>
</dbReference>
<dbReference type="GO" id="GO:1990234">
    <property type="term" value="C:transferase complex"/>
    <property type="evidence" value="ECO:0007669"/>
    <property type="project" value="UniProtKB-ARBA"/>
</dbReference>
<reference evidence="7" key="2">
    <citation type="submission" date="2015-01" db="EMBL/GenBank/DDBJ databases">
        <title>Evolutionary Origins and Diversification of the Mycorrhizal Mutualists.</title>
        <authorList>
            <consortium name="DOE Joint Genome Institute"/>
            <consortium name="Mycorrhizal Genomics Consortium"/>
            <person name="Kohler A."/>
            <person name="Kuo A."/>
            <person name="Nagy L.G."/>
            <person name="Floudas D."/>
            <person name="Copeland A."/>
            <person name="Barry K.W."/>
            <person name="Cichocki N."/>
            <person name="Veneault-Fourrey C."/>
            <person name="LaButti K."/>
            <person name="Lindquist E.A."/>
            <person name="Lipzen A."/>
            <person name="Lundell T."/>
            <person name="Morin E."/>
            <person name="Murat C."/>
            <person name="Riley R."/>
            <person name="Ohm R."/>
            <person name="Sun H."/>
            <person name="Tunlid A."/>
            <person name="Henrissat B."/>
            <person name="Grigoriev I.V."/>
            <person name="Hibbett D.S."/>
            <person name="Martin F."/>
        </authorList>
    </citation>
    <scope>NUCLEOTIDE SEQUENCE [LARGE SCALE GENOMIC DNA]</scope>
    <source>
        <strain evidence="7">Ve08.2h10</strain>
    </source>
</reference>
<sequence>MISFTHDGFSDADIKRIIAISSPDIPGVLNRPIYATAGTASSSSFATPRAPSSQFDNWSRLDTHLPSSTAKGKGVCRGSSSHIAGHDGSEWDREELVYQLLASLPRSRLAGIQRRILPLLQFDLVGSLPPELSLQILTLLPATTLLSCTLVCKRWNSLANDLSLWRNLCLARGWKWRLQAGSPSSRQSVTEVNAANSNAAREDRDEDEGMGEEEYVEDEGNVVAATEAVHIVNEDLDLDPEFMSMNLSLQDHDFTGHVSVSSSTAVPMSRSISAATTLSGTFSQRHALPKVSRAAIALVPDYRLLHQTQTLLRNRVRHGKYRLRILPRAEGGGHAAAVYCIALWSYDSASGPLQVLFTGSKDRTVREWDLSTNRVRRKIIGMHASSVLSLCVAAAVVTPSPTERTFGSADEIGGAHRSSEAGLLVSGGSDCRVVVWDLERFKLVKVLRDHQDSVLCVRTDNGRLVTYRTIRTYAFPSLKPEFVFRAHRAAVNAVSIAGDLVVSGSGDRSVRVWDARSGALLSTFEDHHARAISSVELNPPYILSGSSDRHVRMFDITTKHGWSTCPEFDNPPAGQPLNPSQTTNEPSATDIPLAPGNGASAFFLHSSLSQSVQQLRHVQQTPESQTRNCSACGCQVSHTGTVRGPERHSHPVRSVALGDEFAVSGSYDCTIKVWDRKTGALVVDLIDGHTGRVFCVALDSTKIVSCGEDQRICIWDFSHGIDTSFVKL</sequence>
<dbReference type="SMART" id="SM00320">
    <property type="entry name" value="WD40"/>
    <property type="match status" value="6"/>
</dbReference>
<dbReference type="FunCoup" id="A0A0D0DTX7">
    <property type="interactions" value="125"/>
</dbReference>
<name>A0A0D0DTX7_9AGAM</name>
<dbReference type="PROSITE" id="PS00678">
    <property type="entry name" value="WD_REPEATS_1"/>
    <property type="match status" value="3"/>
</dbReference>
<gene>
    <name evidence="6" type="ORF">PAXRUDRAFT_10138</name>
</gene>
<dbReference type="GO" id="GO:0005634">
    <property type="term" value="C:nucleus"/>
    <property type="evidence" value="ECO:0007669"/>
    <property type="project" value="TreeGrafter"/>
</dbReference>
<dbReference type="PRINTS" id="PR00320">
    <property type="entry name" value="GPROTEINBRPT"/>
</dbReference>
<feature type="region of interest" description="Disordered" evidence="4">
    <location>
        <begin position="565"/>
        <end position="592"/>
    </location>
</feature>
<dbReference type="InParanoid" id="A0A0D0DTX7"/>